<dbReference type="OrthoDB" id="9807946at2"/>
<dbReference type="Gene3D" id="3.50.50.60">
    <property type="entry name" value="FAD/NAD(P)-binding domain"/>
    <property type="match status" value="2"/>
</dbReference>
<gene>
    <name evidence="6" type="ORF">CACET_c02780</name>
</gene>
<evidence type="ECO:0000313" key="6">
    <source>
        <dbReference type="EMBL" id="AKL93794.1"/>
    </source>
</evidence>
<dbReference type="PRINTS" id="PR00368">
    <property type="entry name" value="FADPNR"/>
</dbReference>
<evidence type="ECO:0000313" key="7">
    <source>
        <dbReference type="Proteomes" id="UP000035704"/>
    </source>
</evidence>
<dbReference type="InterPro" id="IPR023753">
    <property type="entry name" value="FAD/NAD-binding_dom"/>
</dbReference>
<dbReference type="RefSeq" id="WP_052661546.1">
    <property type="nucleotide sequence ID" value="NZ_CP009687.1"/>
</dbReference>
<dbReference type="InterPro" id="IPR050260">
    <property type="entry name" value="FAD-bd_OxRdtase"/>
</dbReference>
<accession>A0A0G3W8L6</accession>
<keyword evidence="7" id="KW-1185">Reference proteome</keyword>
<dbReference type="EC" id="1.7.1.15" evidence="6"/>
<dbReference type="InterPro" id="IPR036188">
    <property type="entry name" value="FAD/NAD-bd_sf"/>
</dbReference>
<organism evidence="6 7">
    <name type="scientific">Clostridium aceticum</name>
    <dbReference type="NCBI Taxonomy" id="84022"/>
    <lineage>
        <taxon>Bacteria</taxon>
        <taxon>Bacillati</taxon>
        <taxon>Bacillota</taxon>
        <taxon>Clostridia</taxon>
        <taxon>Eubacteriales</taxon>
        <taxon>Clostridiaceae</taxon>
        <taxon>Clostridium</taxon>
    </lineage>
</organism>
<sequence>MQETIKYVIIGNGIAGLSAAQTIRKFDPQGSIKIISSEKYLTYYRVKLSHFISKRFEDEELLLNKKQWYDENHIAVDLGVTVEALNPDQKELQLSDGKKIFYDKLLIATGSHPFVPPVAGAQMPGVFALRTLEDLKSFQHYLENCQTVTVIGGGLLGLEAAWAIKELGKKVNVVEFFPYLLPRQLDEEISKVFTEKLQQKDLHIYTNTAVEAILGEEKVTGLALKGGQELQTDAVLFSAGIRPNLDLAKSAALDVDKGIKVDHQMKSNLKDIFAAGDTIQIEGNILGLWNTASDQGKVAGENMTGGSQRYQPSQLSTLLNIGGLSVFSIGDVQDFTDTFSTFDGEARYRFYAKDGILTGGVVINNMSKVPKVKKAVLNKISIAEELGAGKSQQEIVDGLLQ</sequence>
<dbReference type="PANTHER" id="PTHR43429">
    <property type="entry name" value="PYRIDINE NUCLEOTIDE-DISULFIDE OXIDOREDUCTASE DOMAIN-CONTAINING"/>
    <property type="match status" value="1"/>
</dbReference>
<dbReference type="Proteomes" id="UP000035704">
    <property type="component" value="Chromosome"/>
</dbReference>
<reference evidence="6 7" key="1">
    <citation type="submission" date="2014-10" db="EMBL/GenBank/DDBJ databases">
        <title>Genome sequence of Clostridium aceticum DSM 1496.</title>
        <authorList>
            <person name="Poehlein A."/>
            <person name="Schiel-Bengelsdorf B."/>
            <person name="Gottschalk G."/>
            <person name="Duerre P."/>
            <person name="Daniel R."/>
        </authorList>
    </citation>
    <scope>NUCLEOTIDE SEQUENCE [LARGE SCALE GENOMIC DNA]</scope>
    <source>
        <strain evidence="6 7">DSM 1496</strain>
    </source>
</reference>
<dbReference type="Gene3D" id="3.30.390.30">
    <property type="match status" value="1"/>
</dbReference>
<proteinExistence type="predicted"/>
<dbReference type="EMBL" id="CP009687">
    <property type="protein sequence ID" value="AKL93794.1"/>
    <property type="molecule type" value="Genomic_DNA"/>
</dbReference>
<keyword evidence="6" id="KW-0560">Oxidoreductase</keyword>
<evidence type="ECO:0000259" key="4">
    <source>
        <dbReference type="Pfam" id="PF07992"/>
    </source>
</evidence>
<dbReference type="PRINTS" id="PR00411">
    <property type="entry name" value="PNDRDTASEI"/>
</dbReference>
<dbReference type="InterPro" id="IPR016156">
    <property type="entry name" value="FAD/NAD-linked_Rdtase_dimer_sf"/>
</dbReference>
<dbReference type="PATRIC" id="fig|84022.6.peg.280"/>
<evidence type="ECO:0000256" key="1">
    <source>
        <dbReference type="ARBA" id="ARBA00001974"/>
    </source>
</evidence>
<feature type="domain" description="NADH-rubredoxin oxidoreductase C-terminal" evidence="5">
    <location>
        <begin position="316"/>
        <end position="379"/>
    </location>
</feature>
<dbReference type="Pfam" id="PF07992">
    <property type="entry name" value="Pyr_redox_2"/>
    <property type="match status" value="1"/>
</dbReference>
<evidence type="ECO:0000256" key="3">
    <source>
        <dbReference type="ARBA" id="ARBA00022827"/>
    </source>
</evidence>
<dbReference type="InterPro" id="IPR041575">
    <property type="entry name" value="Rubredoxin_C"/>
</dbReference>
<comment type="cofactor">
    <cofactor evidence="1">
        <name>FAD</name>
        <dbReference type="ChEBI" id="CHEBI:57692"/>
    </cofactor>
</comment>
<dbReference type="Pfam" id="PF18267">
    <property type="entry name" value="Rubredoxin_C"/>
    <property type="match status" value="1"/>
</dbReference>
<dbReference type="GO" id="GO:0106316">
    <property type="term" value="F:nitrite reductase (NADH) activity"/>
    <property type="evidence" value="ECO:0007669"/>
    <property type="project" value="UniProtKB-EC"/>
</dbReference>
<dbReference type="STRING" id="84022.CACET_c02780"/>
<dbReference type="PANTHER" id="PTHR43429:SF3">
    <property type="entry name" value="NITRITE REDUCTASE [NAD(P)H]"/>
    <property type="match status" value="1"/>
</dbReference>
<keyword evidence="3" id="KW-0274">FAD</keyword>
<dbReference type="KEGG" id="cace:CACET_c02780"/>
<evidence type="ECO:0000256" key="2">
    <source>
        <dbReference type="ARBA" id="ARBA00022630"/>
    </source>
</evidence>
<protein>
    <submittedName>
        <fullName evidence="6">NirB nitrite reductase (NADH) large subunit</fullName>
        <ecNumber evidence="6">1.7.1.15</ecNumber>
    </submittedName>
</protein>
<dbReference type="AlphaFoldDB" id="A0A0G3W8L6"/>
<keyword evidence="2" id="KW-0285">Flavoprotein</keyword>
<dbReference type="SUPFAM" id="SSF51905">
    <property type="entry name" value="FAD/NAD(P)-binding domain"/>
    <property type="match status" value="2"/>
</dbReference>
<feature type="domain" description="FAD/NAD(P)-binding" evidence="4">
    <location>
        <begin position="6"/>
        <end position="296"/>
    </location>
</feature>
<name>A0A0G3W8L6_9CLOT</name>
<evidence type="ECO:0000259" key="5">
    <source>
        <dbReference type="Pfam" id="PF18267"/>
    </source>
</evidence>